<keyword evidence="9" id="KW-1185">Reference proteome</keyword>
<feature type="binding site" evidence="6">
    <location>
        <position position="181"/>
    </location>
    <ligand>
        <name>S-adenosyl-L-methionine</name>
        <dbReference type="ChEBI" id="CHEBI:59789"/>
    </ligand>
</feature>
<dbReference type="Proteomes" id="UP000004892">
    <property type="component" value="Unassembled WGS sequence"/>
</dbReference>
<dbReference type="Pfam" id="PF01189">
    <property type="entry name" value="Methyltr_RsmB-F"/>
    <property type="match status" value="1"/>
</dbReference>
<evidence type="ECO:0000256" key="4">
    <source>
        <dbReference type="ARBA" id="ARBA00022691"/>
    </source>
</evidence>
<dbReference type="CDD" id="cd02440">
    <property type="entry name" value="AdoMet_MTases"/>
    <property type="match status" value="1"/>
</dbReference>
<evidence type="ECO:0000256" key="2">
    <source>
        <dbReference type="ARBA" id="ARBA00022603"/>
    </source>
</evidence>
<comment type="similarity">
    <text evidence="6">Belongs to the class I-like SAM-binding methyltransferase superfamily. RsmB/NOP family.</text>
</comment>
<feature type="binding site" evidence="6">
    <location>
        <position position="137"/>
    </location>
    <ligand>
        <name>S-adenosyl-L-methionine</name>
        <dbReference type="ChEBI" id="CHEBI:59789"/>
    </ligand>
</feature>
<dbReference type="AlphaFoldDB" id="H1DJ84"/>
<dbReference type="InterPro" id="IPR023267">
    <property type="entry name" value="RCMT"/>
</dbReference>
<evidence type="ECO:0000313" key="9">
    <source>
        <dbReference type="Proteomes" id="UP000004892"/>
    </source>
</evidence>
<evidence type="ECO:0000256" key="1">
    <source>
        <dbReference type="ARBA" id="ARBA00022490"/>
    </source>
</evidence>
<dbReference type="PANTHER" id="PTHR22807">
    <property type="entry name" value="NOP2 YEAST -RELATED NOL1/NOP2/FMU SUN DOMAIN-CONTAINING"/>
    <property type="match status" value="1"/>
</dbReference>
<dbReference type="GO" id="GO:0003723">
    <property type="term" value="F:RNA binding"/>
    <property type="evidence" value="ECO:0007669"/>
    <property type="project" value="UniProtKB-UniRule"/>
</dbReference>
<feature type="domain" description="SAM-dependent MTase RsmB/NOP-type" evidence="7">
    <location>
        <begin position="1"/>
        <end position="296"/>
    </location>
</feature>
<dbReference type="RefSeq" id="WP_009137103.1">
    <property type="nucleotide sequence ID" value="NZ_JH594596.1"/>
</dbReference>
<keyword evidence="5 6" id="KW-0694">RNA-binding</keyword>
<evidence type="ECO:0000256" key="3">
    <source>
        <dbReference type="ARBA" id="ARBA00022679"/>
    </source>
</evidence>
<keyword evidence="3 6" id="KW-0808">Transferase</keyword>
<dbReference type="Gene3D" id="3.30.70.1170">
    <property type="entry name" value="Sun protein, domain 3"/>
    <property type="match status" value="1"/>
</dbReference>
<dbReference type="GeneID" id="98069513"/>
<dbReference type="GO" id="GO:0008173">
    <property type="term" value="F:RNA methyltransferase activity"/>
    <property type="evidence" value="ECO:0007669"/>
    <property type="project" value="InterPro"/>
</dbReference>
<dbReference type="PANTHER" id="PTHR22807:SF30">
    <property type="entry name" value="28S RRNA (CYTOSINE(4447)-C(5))-METHYLTRANSFERASE-RELATED"/>
    <property type="match status" value="1"/>
</dbReference>
<keyword evidence="1" id="KW-0963">Cytoplasm</keyword>
<dbReference type="InterPro" id="IPR031341">
    <property type="entry name" value="Methyltr_RsmF_N"/>
</dbReference>
<dbReference type="HOGENOM" id="CLU_005316_6_0_10"/>
<dbReference type="Gene3D" id="2.30.130.60">
    <property type="match status" value="1"/>
</dbReference>
<keyword evidence="4 6" id="KW-0949">S-adenosyl-L-methionine</keyword>
<gene>
    <name evidence="8" type="ORF">HMPREF9449_01956</name>
</gene>
<evidence type="ECO:0000256" key="5">
    <source>
        <dbReference type="ARBA" id="ARBA00022884"/>
    </source>
</evidence>
<dbReference type="eggNOG" id="COG3270">
    <property type="taxonomic scope" value="Bacteria"/>
</dbReference>
<dbReference type="eggNOG" id="COG0144">
    <property type="taxonomic scope" value="Bacteria"/>
</dbReference>
<protein>
    <recommendedName>
        <fullName evidence="7">SAM-dependent MTase RsmB/NOP-type domain-containing protein</fullName>
    </recommendedName>
</protein>
<keyword evidence="2 6" id="KW-0489">Methyltransferase</keyword>
<evidence type="ECO:0000259" key="7">
    <source>
        <dbReference type="PROSITE" id="PS51686"/>
    </source>
</evidence>
<dbReference type="PATRIC" id="fig|742817.3.peg.2082"/>
<dbReference type="PRINTS" id="PR02008">
    <property type="entry name" value="RCMTFAMILY"/>
</dbReference>
<reference evidence="8 9" key="1">
    <citation type="submission" date="2012-01" db="EMBL/GenBank/DDBJ databases">
        <title>The Genome Sequence of Odoribacter laneus YIT 12061.</title>
        <authorList>
            <consortium name="The Broad Institute Genome Sequencing Platform"/>
            <person name="Earl A."/>
            <person name="Ward D."/>
            <person name="Feldgarden M."/>
            <person name="Gevers D."/>
            <person name="Morotomi M."/>
            <person name="Young S.K."/>
            <person name="Zeng Q."/>
            <person name="Gargeya S."/>
            <person name="Fitzgerald M."/>
            <person name="Haas B."/>
            <person name="Abouelleil A."/>
            <person name="Alvarado L."/>
            <person name="Arachchi H.M."/>
            <person name="Berlin A."/>
            <person name="Chapman S.B."/>
            <person name="Gearin G."/>
            <person name="Goldberg J."/>
            <person name="Griggs A."/>
            <person name="Gujja S."/>
            <person name="Hansen M."/>
            <person name="Heiman D."/>
            <person name="Howarth C."/>
            <person name="Larimer J."/>
            <person name="Lui A."/>
            <person name="MacDonald P.J.P."/>
            <person name="McCowen C."/>
            <person name="Montmayeur A."/>
            <person name="Murphy C."/>
            <person name="Neiman D."/>
            <person name="Pearson M."/>
            <person name="Priest M."/>
            <person name="Roberts A."/>
            <person name="Saif S."/>
            <person name="Shea T."/>
            <person name="Sisk P."/>
            <person name="Stolte C."/>
            <person name="Sykes S."/>
            <person name="Wortman J."/>
            <person name="Nusbaum C."/>
            <person name="Birren B."/>
        </authorList>
    </citation>
    <scope>NUCLEOTIDE SEQUENCE [LARGE SCALE GENOMIC DNA]</scope>
    <source>
        <strain evidence="8 9">YIT 12061</strain>
    </source>
</reference>
<evidence type="ECO:0000256" key="6">
    <source>
        <dbReference type="PROSITE-ProRule" id="PRU01023"/>
    </source>
</evidence>
<dbReference type="GO" id="GO:0001510">
    <property type="term" value="P:RNA methylation"/>
    <property type="evidence" value="ECO:0007669"/>
    <property type="project" value="InterPro"/>
</dbReference>
<dbReference type="InterPro" id="IPR027391">
    <property type="entry name" value="Nol1_Nop2_Fmu_2"/>
</dbReference>
<dbReference type="Gene3D" id="3.40.50.150">
    <property type="entry name" value="Vaccinia Virus protein VP39"/>
    <property type="match status" value="1"/>
</dbReference>
<dbReference type="InterPro" id="IPR049560">
    <property type="entry name" value="MeTrfase_RsmB-F_NOP2_cat"/>
</dbReference>
<feature type="binding site" evidence="6">
    <location>
        <begin position="113"/>
        <end position="119"/>
    </location>
    <ligand>
        <name>S-adenosyl-L-methionine</name>
        <dbReference type="ChEBI" id="CHEBI:59789"/>
    </ligand>
</feature>
<dbReference type="InterPro" id="IPR029063">
    <property type="entry name" value="SAM-dependent_MTases_sf"/>
</dbReference>
<evidence type="ECO:0000313" key="8">
    <source>
        <dbReference type="EMBL" id="EHP46339.1"/>
    </source>
</evidence>
<dbReference type="PROSITE" id="PS51686">
    <property type="entry name" value="SAM_MT_RSMB_NOP"/>
    <property type="match status" value="1"/>
</dbReference>
<proteinExistence type="inferred from homology"/>
<dbReference type="Pfam" id="PF17125">
    <property type="entry name" value="Methyltr_RsmF_N"/>
    <property type="match status" value="1"/>
</dbReference>
<dbReference type="STRING" id="742817.HMPREF9449_01956"/>
<sequence>MNNLPSAFTQRMHRLLQTETDRFLDVLQKAAPVSIRFNTAKLAPAGVRCSAWEGMRPVKWCPEGLYLDKRPLFTLDPYLHGGGYYVQEASSMFLSYILKQLLKGEAVRVLDLCAAPGGKSTLLASQLPDGSLLVSNEVIRSRAVILKENLIKWGRDHVVITQNDPADFKKLNQAFDLILVDAPCSGEGMFRKDREAIEEWSEANLHLCRERQKRIISDIWDSLKPGGYFIYSTCTYNPEENERIVEWIQEKWGAESIKIEHPFPEITAAETPLYGYRFYPHKVEGEGFFISVLRKNEASGGGGWKAKKTRLSSPLRLPEELTALLPDVATLAIRNEDSRILILPASQDDFVYALQQSLRVIYKGCEVAELIHQKVKRLPPLALYARLNLSNCLRDEVDLETALRFLKKEEIPVSAKAGEWILITYGGIGLGWGKSLGNRLNNYYPKEWRIRMELPGEKI</sequence>
<accession>H1DJ84</accession>
<dbReference type="EMBL" id="ADMC01000025">
    <property type="protein sequence ID" value="EHP46339.1"/>
    <property type="molecule type" value="Genomic_DNA"/>
</dbReference>
<dbReference type="SUPFAM" id="SSF53335">
    <property type="entry name" value="S-adenosyl-L-methionine-dependent methyltransferases"/>
    <property type="match status" value="1"/>
</dbReference>
<dbReference type="Pfam" id="PF13636">
    <property type="entry name" value="Methyltranf_PUA"/>
    <property type="match status" value="1"/>
</dbReference>
<organism evidence="8 9">
    <name type="scientific">Odoribacter laneus YIT 12061</name>
    <dbReference type="NCBI Taxonomy" id="742817"/>
    <lineage>
        <taxon>Bacteria</taxon>
        <taxon>Pseudomonadati</taxon>
        <taxon>Bacteroidota</taxon>
        <taxon>Bacteroidia</taxon>
        <taxon>Bacteroidales</taxon>
        <taxon>Odoribacteraceae</taxon>
        <taxon>Odoribacter</taxon>
    </lineage>
</organism>
<comment type="caution">
    <text evidence="8">The sequence shown here is derived from an EMBL/GenBank/DDBJ whole genome shotgun (WGS) entry which is preliminary data.</text>
</comment>
<name>H1DJ84_9BACT</name>
<dbReference type="InterPro" id="IPR001678">
    <property type="entry name" value="MeTrfase_RsmB-F_NOP2_dom"/>
</dbReference>
<feature type="active site" description="Nucleophile" evidence="6">
    <location>
        <position position="234"/>
    </location>
</feature>
<feature type="binding site" evidence="6">
    <location>
        <position position="164"/>
    </location>
    <ligand>
        <name>S-adenosyl-L-methionine</name>
        <dbReference type="ChEBI" id="CHEBI:59789"/>
    </ligand>
</feature>